<keyword evidence="13" id="KW-1185">Reference proteome</keyword>
<dbReference type="PIRSF" id="PIRSF006291">
    <property type="entry name" value="GspM"/>
    <property type="match status" value="1"/>
</dbReference>
<evidence type="ECO:0000256" key="11">
    <source>
        <dbReference type="SAM" id="Phobius"/>
    </source>
</evidence>
<dbReference type="OrthoDB" id="6197901at2"/>
<evidence type="ECO:0000256" key="6">
    <source>
        <dbReference type="ARBA" id="ARBA00022692"/>
    </source>
</evidence>
<dbReference type="Proteomes" id="UP000196573">
    <property type="component" value="Unassembled WGS sequence"/>
</dbReference>
<keyword evidence="7 10" id="KW-0653">Protein transport</keyword>
<keyword evidence="4 10" id="KW-1003">Cell membrane</keyword>
<dbReference type="AlphaFoldDB" id="A0A1X7AM39"/>
<keyword evidence="8 11" id="KW-1133">Transmembrane helix</keyword>
<evidence type="ECO:0000256" key="3">
    <source>
        <dbReference type="ARBA" id="ARBA00022448"/>
    </source>
</evidence>
<keyword evidence="6 11" id="KW-0812">Transmembrane</keyword>
<dbReference type="Pfam" id="PF04612">
    <property type="entry name" value="T2SSM"/>
    <property type="match status" value="1"/>
</dbReference>
<dbReference type="GO" id="GO:0015628">
    <property type="term" value="P:protein secretion by the type II secretion system"/>
    <property type="evidence" value="ECO:0007669"/>
    <property type="project" value="InterPro"/>
</dbReference>
<evidence type="ECO:0000313" key="13">
    <source>
        <dbReference type="Proteomes" id="UP000196573"/>
    </source>
</evidence>
<dbReference type="InterPro" id="IPR023229">
    <property type="entry name" value="T2SS_M_periplasmic_sf"/>
</dbReference>
<dbReference type="SUPFAM" id="SSF103054">
    <property type="entry name" value="General secretion pathway protein M, EpsM"/>
    <property type="match status" value="1"/>
</dbReference>
<comment type="function">
    <text evidence="10">Inner membrane component of the type II secretion system required for the energy-dependent secretion of extracellular factors such as proteases and toxins from the periplasm.</text>
</comment>
<evidence type="ECO:0000313" key="12">
    <source>
        <dbReference type="EMBL" id="SMA49286.1"/>
    </source>
</evidence>
<dbReference type="Gene3D" id="3.30.1360.100">
    <property type="entry name" value="General secretion pathway protein M, EpsM"/>
    <property type="match status" value="1"/>
</dbReference>
<dbReference type="InterPro" id="IPR007690">
    <property type="entry name" value="T2SS_GspM"/>
</dbReference>
<dbReference type="GO" id="GO:0005886">
    <property type="term" value="C:plasma membrane"/>
    <property type="evidence" value="ECO:0007669"/>
    <property type="project" value="UniProtKB-SubCell"/>
</dbReference>
<evidence type="ECO:0000256" key="4">
    <source>
        <dbReference type="ARBA" id="ARBA00022475"/>
    </source>
</evidence>
<dbReference type="EMBL" id="FWPT01000007">
    <property type="protein sequence ID" value="SMA49286.1"/>
    <property type="molecule type" value="Genomic_DNA"/>
</dbReference>
<sequence>MSVIMDKLSPYLDQARDRFEQLPVKDQRALSALTIFLVIVVFWYLIWVPLDQWADREHDQLVTERETQEFLAKNYQRAKEIVKSRSSGPKKDAASVIASSGRAAGLELARVQPARQGVSVWLDEAPYQKLLGWLVQLHNREGLDVRQIRIEKTDQPGVVKAFLRLSR</sequence>
<keyword evidence="3 10" id="KW-0813">Transport</keyword>
<comment type="similarity">
    <text evidence="2 10">Belongs to the GSP M family.</text>
</comment>
<keyword evidence="5 10" id="KW-0997">Cell inner membrane</keyword>
<evidence type="ECO:0000256" key="7">
    <source>
        <dbReference type="ARBA" id="ARBA00022927"/>
    </source>
</evidence>
<feature type="transmembrane region" description="Helical" evidence="11">
    <location>
        <begin position="29"/>
        <end position="50"/>
    </location>
</feature>
<comment type="subcellular location">
    <subcellularLocation>
        <location evidence="1">Cell inner membrane</location>
        <topology evidence="1">Single-pass membrane protein</topology>
    </subcellularLocation>
</comment>
<gene>
    <name evidence="12" type="primary">epsM_3</name>
    <name evidence="12" type="ORF">EHSB41UT_03161</name>
</gene>
<dbReference type="GO" id="GO:0015627">
    <property type="term" value="C:type II protein secretion system complex"/>
    <property type="evidence" value="ECO:0007669"/>
    <property type="project" value="InterPro"/>
</dbReference>
<keyword evidence="9 10" id="KW-0472">Membrane</keyword>
<reference evidence="12 13" key="1">
    <citation type="submission" date="2017-03" db="EMBL/GenBank/DDBJ databases">
        <authorList>
            <person name="Afonso C.L."/>
            <person name="Miller P.J."/>
            <person name="Scott M.A."/>
            <person name="Spackman E."/>
            <person name="Goraichik I."/>
            <person name="Dimitrov K.M."/>
            <person name="Suarez D.L."/>
            <person name="Swayne D.E."/>
        </authorList>
    </citation>
    <scope>NUCLEOTIDE SEQUENCE [LARGE SCALE GENOMIC DNA]</scope>
    <source>
        <strain evidence="12">SB41UT1</strain>
    </source>
</reference>
<evidence type="ECO:0000256" key="2">
    <source>
        <dbReference type="ARBA" id="ARBA00010637"/>
    </source>
</evidence>
<evidence type="ECO:0000256" key="10">
    <source>
        <dbReference type="PIRNR" id="PIRNR006291"/>
    </source>
</evidence>
<proteinExistence type="inferred from homology"/>
<accession>A0A1X7AM39</accession>
<evidence type="ECO:0000256" key="5">
    <source>
        <dbReference type="ARBA" id="ARBA00022519"/>
    </source>
</evidence>
<evidence type="ECO:0000256" key="1">
    <source>
        <dbReference type="ARBA" id="ARBA00004377"/>
    </source>
</evidence>
<dbReference type="RefSeq" id="WP_087111592.1">
    <property type="nucleotide sequence ID" value="NZ_CBCSCN010000007.1"/>
</dbReference>
<evidence type="ECO:0000256" key="9">
    <source>
        <dbReference type="ARBA" id="ARBA00023136"/>
    </source>
</evidence>
<evidence type="ECO:0000256" key="8">
    <source>
        <dbReference type="ARBA" id="ARBA00022989"/>
    </source>
</evidence>
<organism evidence="12 13">
    <name type="scientific">Parendozoicomonas haliclonae</name>
    <dbReference type="NCBI Taxonomy" id="1960125"/>
    <lineage>
        <taxon>Bacteria</taxon>
        <taxon>Pseudomonadati</taxon>
        <taxon>Pseudomonadota</taxon>
        <taxon>Gammaproteobacteria</taxon>
        <taxon>Oceanospirillales</taxon>
        <taxon>Endozoicomonadaceae</taxon>
        <taxon>Parendozoicomonas</taxon>
    </lineage>
</organism>
<name>A0A1X7AM39_9GAMM</name>
<protein>
    <recommendedName>
        <fullName evidence="10">Type II secretion system protein M</fullName>
        <shortName evidence="10">T2SS protein M</shortName>
    </recommendedName>
    <alternativeName>
        <fullName evidence="10">General secretion pathway protein M</fullName>
    </alternativeName>
</protein>